<dbReference type="AlphaFoldDB" id="A0A840DJ29"/>
<comment type="caution">
    <text evidence="2">The sequence shown here is derived from an EMBL/GenBank/DDBJ whole genome shotgun (WGS) entry which is preliminary data.</text>
</comment>
<dbReference type="GO" id="GO:0003677">
    <property type="term" value="F:DNA binding"/>
    <property type="evidence" value="ECO:0007669"/>
    <property type="project" value="InterPro"/>
</dbReference>
<sequence>MKTNTVKPLAYGIMQAAEMLSVSPKTLRKLIYAGKLHAVKIGSRYVIKASEIERLANEGAGC</sequence>
<evidence type="ECO:0000313" key="2">
    <source>
        <dbReference type="EMBL" id="MBB4071723.1"/>
    </source>
</evidence>
<evidence type="ECO:0000259" key="1">
    <source>
        <dbReference type="Pfam" id="PF12728"/>
    </source>
</evidence>
<keyword evidence="3" id="KW-1185">Reference proteome</keyword>
<name>A0A840DJ29_9MICO</name>
<dbReference type="Proteomes" id="UP000571183">
    <property type="component" value="Unassembled WGS sequence"/>
</dbReference>
<dbReference type="InterPro" id="IPR041657">
    <property type="entry name" value="HTH_17"/>
</dbReference>
<dbReference type="SUPFAM" id="SSF46955">
    <property type="entry name" value="Putative DNA-binding domain"/>
    <property type="match status" value="1"/>
</dbReference>
<dbReference type="EMBL" id="JACIFD010000009">
    <property type="protein sequence ID" value="MBB4071723.1"/>
    <property type="molecule type" value="Genomic_DNA"/>
</dbReference>
<dbReference type="NCBIfam" id="TIGR01764">
    <property type="entry name" value="excise"/>
    <property type="match status" value="1"/>
</dbReference>
<dbReference type="InterPro" id="IPR009061">
    <property type="entry name" value="DNA-bd_dom_put_sf"/>
</dbReference>
<dbReference type="RefSeq" id="WP_183304727.1">
    <property type="nucleotide sequence ID" value="NZ_JACIFD010000009.1"/>
</dbReference>
<proteinExistence type="predicted"/>
<gene>
    <name evidence="2" type="ORF">F5897_001037</name>
</gene>
<organism evidence="2 3">
    <name type="scientific">Canibacter oris</name>
    <dbReference type="NCBI Taxonomy" id="1365628"/>
    <lineage>
        <taxon>Bacteria</taxon>
        <taxon>Bacillati</taxon>
        <taxon>Actinomycetota</taxon>
        <taxon>Actinomycetes</taxon>
        <taxon>Micrococcales</taxon>
        <taxon>Microbacteriaceae</taxon>
        <taxon>Canibacter</taxon>
    </lineage>
</organism>
<dbReference type="Pfam" id="PF12728">
    <property type="entry name" value="HTH_17"/>
    <property type="match status" value="1"/>
</dbReference>
<evidence type="ECO:0000313" key="3">
    <source>
        <dbReference type="Proteomes" id="UP000571183"/>
    </source>
</evidence>
<feature type="domain" description="Helix-turn-helix" evidence="1">
    <location>
        <begin position="13"/>
        <end position="58"/>
    </location>
</feature>
<protein>
    <submittedName>
        <fullName evidence="2">Excisionase family DNA binding protein</fullName>
    </submittedName>
</protein>
<reference evidence="2" key="1">
    <citation type="submission" date="2020-08" db="EMBL/GenBank/DDBJ databases">
        <title>Sequencing the genomes of 1000 actinobacteria strains.</title>
        <authorList>
            <person name="Klenk H.-P."/>
        </authorList>
    </citation>
    <scope>NUCLEOTIDE SEQUENCE [LARGE SCALE GENOMIC DNA]</scope>
    <source>
        <strain evidence="2">DSM 27064</strain>
    </source>
</reference>
<accession>A0A840DJ29</accession>
<dbReference type="InterPro" id="IPR010093">
    <property type="entry name" value="SinI_DNA-bd"/>
</dbReference>